<gene>
    <name evidence="2" type="ORF">A3840_07880</name>
</gene>
<protein>
    <submittedName>
        <fullName evidence="2">Uncharacterized protein</fullName>
    </submittedName>
</protein>
<dbReference type="EMBL" id="LVVY01000074">
    <property type="protein sequence ID" value="OAM78059.1"/>
    <property type="molecule type" value="Genomic_DNA"/>
</dbReference>
<dbReference type="Proteomes" id="UP000078389">
    <property type="component" value="Unassembled WGS sequence"/>
</dbReference>
<feature type="signal peptide" evidence="1">
    <location>
        <begin position="1"/>
        <end position="19"/>
    </location>
</feature>
<name>A0A178HZA0_9HYPH</name>
<proteinExistence type="predicted"/>
<dbReference type="AlphaFoldDB" id="A0A178HZA0"/>
<dbReference type="OrthoDB" id="7064461at2"/>
<sequence>MNLLAASTLLALTASPVLACNEALFVRLDAPPGTEPGVSIDVTEIGSTEGGEWQIWPDEAGSVEMVRVDYGEMGRSASRLVVVAPDAYAITTTEFSYSAPIYVSGASTIRQETDIFVFCEGRLHLPGEGFGVSESYAAKAREALAVFDAAEIAEHLPEMMR</sequence>
<accession>A0A178HZA0</accession>
<reference evidence="2 3" key="1">
    <citation type="submission" date="2016-03" db="EMBL/GenBank/DDBJ databases">
        <title>Genome sequencing of Devosia sp. S37.</title>
        <authorList>
            <person name="Mohd Nor M."/>
        </authorList>
    </citation>
    <scope>NUCLEOTIDE SEQUENCE [LARGE SCALE GENOMIC DNA]</scope>
    <source>
        <strain evidence="2 3">S37</strain>
    </source>
</reference>
<comment type="caution">
    <text evidence="2">The sequence shown here is derived from an EMBL/GenBank/DDBJ whole genome shotgun (WGS) entry which is preliminary data.</text>
</comment>
<feature type="chain" id="PRO_5008088308" evidence="1">
    <location>
        <begin position="20"/>
        <end position="161"/>
    </location>
</feature>
<dbReference type="RefSeq" id="WP_067454439.1">
    <property type="nucleotide sequence ID" value="NZ_LVVY01000074.1"/>
</dbReference>
<organism evidence="2 3">
    <name type="scientific">Devosia elaeis</name>
    <dbReference type="NCBI Taxonomy" id="1770058"/>
    <lineage>
        <taxon>Bacteria</taxon>
        <taxon>Pseudomonadati</taxon>
        <taxon>Pseudomonadota</taxon>
        <taxon>Alphaproteobacteria</taxon>
        <taxon>Hyphomicrobiales</taxon>
        <taxon>Devosiaceae</taxon>
        <taxon>Devosia</taxon>
    </lineage>
</organism>
<keyword evidence="3" id="KW-1185">Reference proteome</keyword>
<evidence type="ECO:0000256" key="1">
    <source>
        <dbReference type="SAM" id="SignalP"/>
    </source>
</evidence>
<keyword evidence="1" id="KW-0732">Signal</keyword>
<evidence type="ECO:0000313" key="2">
    <source>
        <dbReference type="EMBL" id="OAM78059.1"/>
    </source>
</evidence>
<evidence type="ECO:0000313" key="3">
    <source>
        <dbReference type="Proteomes" id="UP000078389"/>
    </source>
</evidence>